<dbReference type="Gene3D" id="3.40.50.1820">
    <property type="entry name" value="alpha/beta hydrolase"/>
    <property type="match status" value="1"/>
</dbReference>
<dbReference type="AlphaFoldDB" id="A0A0L0BMR5"/>
<dbReference type="STRING" id="7375.A0A0L0BMR5"/>
<dbReference type="OMA" id="WRTSIMR"/>
<proteinExistence type="inferred from homology"/>
<dbReference type="PANTHER" id="PTHR43142">
    <property type="entry name" value="CARBOXYLIC ESTER HYDROLASE"/>
    <property type="match status" value="1"/>
</dbReference>
<evidence type="ECO:0000256" key="5">
    <source>
        <dbReference type="ARBA" id="ARBA00023180"/>
    </source>
</evidence>
<evidence type="ECO:0000256" key="4">
    <source>
        <dbReference type="ARBA" id="ARBA00023157"/>
    </source>
</evidence>
<sequence>MDADILLSAGDHLKYWSIDNFAIYRPIVEKDASGSFLVKDPKWYIVNGENWPVASMFGIVPNEGALRAVNIMENEDLRIDFGYNFLNLTTLMLEFPKSFDYDKKRARAKILLDHYNQTLDLDDKTISNFIQLLSDRIYYYPLYNTIKHYIERIDLHKYPIFFYIFNFDGESSYAETYANRPIKRDYQVVHRDDQLYMFRTYFQFPEVKNNSAEAKMINLYCGFVSHFAYHRQPPFHKNFTRCNSSNFFIASGKICDYHEFGRGEGNSVRVTVKNDWRTSIMRLLDEIIL</sequence>
<dbReference type="EMBL" id="JRES01001644">
    <property type="protein sequence ID" value="KNC21228.1"/>
    <property type="molecule type" value="Genomic_DNA"/>
</dbReference>
<keyword evidence="3" id="KW-0378">Hydrolase</keyword>
<dbReference type="PANTHER" id="PTHR43142:SF1">
    <property type="entry name" value="CARBOXYLIC ESTER HYDROLASE"/>
    <property type="match status" value="1"/>
</dbReference>
<evidence type="ECO:0000256" key="6">
    <source>
        <dbReference type="ARBA" id="ARBA00039155"/>
    </source>
</evidence>
<evidence type="ECO:0000259" key="7">
    <source>
        <dbReference type="Pfam" id="PF00135"/>
    </source>
</evidence>
<keyword evidence="5" id="KW-0325">Glycoprotein</keyword>
<dbReference type="Proteomes" id="UP000037069">
    <property type="component" value="Unassembled WGS sequence"/>
</dbReference>
<evidence type="ECO:0000313" key="9">
    <source>
        <dbReference type="Proteomes" id="UP000037069"/>
    </source>
</evidence>
<dbReference type="OrthoDB" id="6378266at2759"/>
<dbReference type="Pfam" id="PF00135">
    <property type="entry name" value="COesterase"/>
    <property type="match status" value="1"/>
</dbReference>
<reference evidence="8 9" key="1">
    <citation type="journal article" date="2015" name="Nat. Commun.">
        <title>Lucilia cuprina genome unlocks parasitic fly biology to underpin future interventions.</title>
        <authorList>
            <person name="Anstead C.A."/>
            <person name="Korhonen P.K."/>
            <person name="Young N.D."/>
            <person name="Hall R.S."/>
            <person name="Jex A.R."/>
            <person name="Murali S.C."/>
            <person name="Hughes D.S."/>
            <person name="Lee S.F."/>
            <person name="Perry T."/>
            <person name="Stroehlein A.J."/>
            <person name="Ansell B.R."/>
            <person name="Breugelmans B."/>
            <person name="Hofmann A."/>
            <person name="Qu J."/>
            <person name="Dugan S."/>
            <person name="Lee S.L."/>
            <person name="Chao H."/>
            <person name="Dinh H."/>
            <person name="Han Y."/>
            <person name="Doddapaneni H.V."/>
            <person name="Worley K.C."/>
            <person name="Muzny D.M."/>
            <person name="Ioannidis P."/>
            <person name="Waterhouse R.M."/>
            <person name="Zdobnov E.M."/>
            <person name="James P.J."/>
            <person name="Bagnall N.H."/>
            <person name="Kotze A.C."/>
            <person name="Gibbs R.A."/>
            <person name="Richards S."/>
            <person name="Batterham P."/>
            <person name="Gasser R.B."/>
        </authorList>
    </citation>
    <scope>NUCLEOTIDE SEQUENCE [LARGE SCALE GENOMIC DNA]</scope>
    <source>
        <strain evidence="8 9">LS</strain>
        <tissue evidence="8">Full body</tissue>
    </source>
</reference>
<evidence type="ECO:0000256" key="1">
    <source>
        <dbReference type="ARBA" id="ARBA00005964"/>
    </source>
</evidence>
<comment type="similarity">
    <text evidence="1">Belongs to the type-B carboxylesterase/lipase family.</text>
</comment>
<comment type="caution">
    <text evidence="8">The sequence shown here is derived from an EMBL/GenBank/DDBJ whole genome shotgun (WGS) entry which is preliminary data.</text>
</comment>
<dbReference type="SUPFAM" id="SSF53474">
    <property type="entry name" value="alpha/beta-Hydrolases"/>
    <property type="match status" value="1"/>
</dbReference>
<dbReference type="EC" id="3.1.1.1" evidence="6"/>
<keyword evidence="9" id="KW-1185">Reference proteome</keyword>
<keyword evidence="2" id="KW-0719">Serine esterase</keyword>
<name>A0A0L0BMR5_LUCCU</name>
<dbReference type="InterPro" id="IPR002018">
    <property type="entry name" value="CarbesteraseB"/>
</dbReference>
<keyword evidence="4" id="KW-1015">Disulfide bond</keyword>
<protein>
    <recommendedName>
        <fullName evidence="6">carboxylesterase</fullName>
        <ecNumber evidence="6">3.1.1.1</ecNumber>
    </recommendedName>
</protein>
<evidence type="ECO:0000313" key="8">
    <source>
        <dbReference type="EMBL" id="KNC21228.1"/>
    </source>
</evidence>
<dbReference type="GO" id="GO:0106435">
    <property type="term" value="F:carboxylesterase activity"/>
    <property type="evidence" value="ECO:0007669"/>
    <property type="project" value="UniProtKB-EC"/>
</dbReference>
<organism evidence="8 9">
    <name type="scientific">Lucilia cuprina</name>
    <name type="common">Green bottle fly</name>
    <name type="synonym">Australian sheep blowfly</name>
    <dbReference type="NCBI Taxonomy" id="7375"/>
    <lineage>
        <taxon>Eukaryota</taxon>
        <taxon>Metazoa</taxon>
        <taxon>Ecdysozoa</taxon>
        <taxon>Arthropoda</taxon>
        <taxon>Hexapoda</taxon>
        <taxon>Insecta</taxon>
        <taxon>Pterygota</taxon>
        <taxon>Neoptera</taxon>
        <taxon>Endopterygota</taxon>
        <taxon>Diptera</taxon>
        <taxon>Brachycera</taxon>
        <taxon>Muscomorpha</taxon>
        <taxon>Oestroidea</taxon>
        <taxon>Calliphoridae</taxon>
        <taxon>Luciliinae</taxon>
        <taxon>Lucilia</taxon>
    </lineage>
</organism>
<evidence type="ECO:0000256" key="2">
    <source>
        <dbReference type="ARBA" id="ARBA00022487"/>
    </source>
</evidence>
<dbReference type="InterPro" id="IPR029058">
    <property type="entry name" value="AB_hydrolase_fold"/>
</dbReference>
<feature type="domain" description="Carboxylesterase type B" evidence="7">
    <location>
        <begin position="19"/>
        <end position="234"/>
    </location>
</feature>
<gene>
    <name evidence="8" type="ORF">FF38_14082</name>
</gene>
<evidence type="ECO:0000256" key="3">
    <source>
        <dbReference type="ARBA" id="ARBA00022801"/>
    </source>
</evidence>
<accession>A0A0L0BMR5</accession>